<reference evidence="2 3" key="1">
    <citation type="submission" date="2015-04" db="EMBL/GenBank/DDBJ databases">
        <authorList>
            <person name="Syromyatnikov M.Y."/>
            <person name="Popov V.N."/>
        </authorList>
    </citation>
    <scope>NUCLEOTIDE SEQUENCE [LARGE SCALE GENOMIC DNA]</scope>
</reference>
<keyword evidence="1" id="KW-0732">Signal</keyword>
<evidence type="ECO:0000313" key="3">
    <source>
        <dbReference type="Proteomes" id="UP000183832"/>
    </source>
</evidence>
<keyword evidence="3" id="KW-1185">Reference proteome</keyword>
<proteinExistence type="predicted"/>
<organism evidence="2 3">
    <name type="scientific">Clunio marinus</name>
    <dbReference type="NCBI Taxonomy" id="568069"/>
    <lineage>
        <taxon>Eukaryota</taxon>
        <taxon>Metazoa</taxon>
        <taxon>Ecdysozoa</taxon>
        <taxon>Arthropoda</taxon>
        <taxon>Hexapoda</taxon>
        <taxon>Insecta</taxon>
        <taxon>Pterygota</taxon>
        <taxon>Neoptera</taxon>
        <taxon>Endopterygota</taxon>
        <taxon>Diptera</taxon>
        <taxon>Nematocera</taxon>
        <taxon>Chironomoidea</taxon>
        <taxon>Chironomidae</taxon>
        <taxon>Clunio</taxon>
    </lineage>
</organism>
<gene>
    <name evidence="2" type="ORF">CLUMA_CG013390</name>
</gene>
<name>A0A1J1IIP8_9DIPT</name>
<dbReference type="AlphaFoldDB" id="A0A1J1IIP8"/>
<dbReference type="Proteomes" id="UP000183832">
    <property type="component" value="Unassembled WGS sequence"/>
</dbReference>
<accession>A0A1J1IIP8</accession>
<protein>
    <submittedName>
        <fullName evidence="2">CLUMA_CG013390, isoform A</fullName>
    </submittedName>
</protein>
<sequence>MHNYRQFAIILSVLLCIPAFSIPFQGKRKISRVSCCNFINSPGNIIEMRVSLFVQCHTTIIKKRTFRKLVFEAYLNISPQILPITTENLQTFSDYCYVKDLLNWHCSIAIEVVEIKKCLNA</sequence>
<evidence type="ECO:0000313" key="2">
    <source>
        <dbReference type="EMBL" id="CRL00109.1"/>
    </source>
</evidence>
<evidence type="ECO:0000256" key="1">
    <source>
        <dbReference type="SAM" id="SignalP"/>
    </source>
</evidence>
<dbReference type="EMBL" id="CVRI01000054">
    <property type="protein sequence ID" value="CRL00109.1"/>
    <property type="molecule type" value="Genomic_DNA"/>
</dbReference>
<feature type="chain" id="PRO_5012204642" evidence="1">
    <location>
        <begin position="22"/>
        <end position="121"/>
    </location>
</feature>
<feature type="signal peptide" evidence="1">
    <location>
        <begin position="1"/>
        <end position="21"/>
    </location>
</feature>